<dbReference type="EMBL" id="BAABKN010000014">
    <property type="protein sequence ID" value="GAA4738022.1"/>
    <property type="molecule type" value="Genomic_DNA"/>
</dbReference>
<proteinExistence type="predicted"/>
<dbReference type="RefSeq" id="WP_345526882.1">
    <property type="nucleotide sequence ID" value="NZ_BAABKN010000014.1"/>
</dbReference>
<dbReference type="GO" id="GO:0016787">
    <property type="term" value="F:hydrolase activity"/>
    <property type="evidence" value="ECO:0007669"/>
    <property type="project" value="UniProtKB-KW"/>
</dbReference>
<dbReference type="InterPro" id="IPR000073">
    <property type="entry name" value="AB_hydrolase_1"/>
</dbReference>
<gene>
    <name evidence="2" type="ORF">GCM10023350_22640</name>
</gene>
<dbReference type="SUPFAM" id="SSF53474">
    <property type="entry name" value="alpha/beta-Hydrolases"/>
    <property type="match status" value="1"/>
</dbReference>
<dbReference type="InterPro" id="IPR029058">
    <property type="entry name" value="AB_hydrolase_fold"/>
</dbReference>
<evidence type="ECO:0000313" key="2">
    <source>
        <dbReference type="EMBL" id="GAA4738022.1"/>
    </source>
</evidence>
<dbReference type="InterPro" id="IPR050266">
    <property type="entry name" value="AB_hydrolase_sf"/>
</dbReference>
<name>A0ABP8YU83_9ACTN</name>
<dbReference type="Proteomes" id="UP001499882">
    <property type="component" value="Unassembled WGS sequence"/>
</dbReference>
<organism evidence="2 3">
    <name type="scientific">Nocardioides endophyticus</name>
    <dbReference type="NCBI Taxonomy" id="1353775"/>
    <lineage>
        <taxon>Bacteria</taxon>
        <taxon>Bacillati</taxon>
        <taxon>Actinomycetota</taxon>
        <taxon>Actinomycetes</taxon>
        <taxon>Propionibacteriales</taxon>
        <taxon>Nocardioidaceae</taxon>
        <taxon>Nocardioides</taxon>
    </lineage>
</organism>
<keyword evidence="2" id="KW-0378">Hydrolase</keyword>
<dbReference type="Pfam" id="PF12697">
    <property type="entry name" value="Abhydrolase_6"/>
    <property type="match status" value="1"/>
</dbReference>
<evidence type="ECO:0000259" key="1">
    <source>
        <dbReference type="Pfam" id="PF12697"/>
    </source>
</evidence>
<reference evidence="3" key="1">
    <citation type="journal article" date="2019" name="Int. J. Syst. Evol. Microbiol.">
        <title>The Global Catalogue of Microorganisms (GCM) 10K type strain sequencing project: providing services to taxonomists for standard genome sequencing and annotation.</title>
        <authorList>
            <consortium name="The Broad Institute Genomics Platform"/>
            <consortium name="The Broad Institute Genome Sequencing Center for Infectious Disease"/>
            <person name="Wu L."/>
            <person name="Ma J."/>
        </authorList>
    </citation>
    <scope>NUCLEOTIDE SEQUENCE [LARGE SCALE GENOMIC DNA]</scope>
    <source>
        <strain evidence="3">JCM 18532</strain>
    </source>
</reference>
<feature type="domain" description="AB hydrolase-1" evidence="1">
    <location>
        <begin position="22"/>
        <end position="231"/>
    </location>
</feature>
<comment type="caution">
    <text evidence="2">The sequence shown here is derived from an EMBL/GenBank/DDBJ whole genome shotgun (WGS) entry which is preliminary data.</text>
</comment>
<accession>A0ABP8YU83</accession>
<protein>
    <submittedName>
        <fullName evidence="2">Alpha/beta hydrolase</fullName>
    </submittedName>
</protein>
<evidence type="ECO:0000313" key="3">
    <source>
        <dbReference type="Proteomes" id="UP001499882"/>
    </source>
</evidence>
<sequence>MPYVDLLGHPTYHEIHGDGEPLLLLHGGYCSIENLRGLGDGLGTSYQVHAPERVGHGRTADRDGPFSYAGGVDETIAYLDAVGLDSVHVVGFSDGAILGLLMALDHPGRVRSVVSISANLDPDGFVADELFARAMSEEDSAEIERDYKKLSPDGPEHSDVVVAKLTEMWKTEPHITSEMLATVQAPTLVMAGDHDVIRPDHTLLISESIPGAQLAIVPAAGHLVAQDRPALLEMMVREFLDQVGRSSTN</sequence>
<keyword evidence="3" id="KW-1185">Reference proteome</keyword>
<dbReference type="PANTHER" id="PTHR43798">
    <property type="entry name" value="MONOACYLGLYCEROL LIPASE"/>
    <property type="match status" value="1"/>
</dbReference>
<dbReference type="Gene3D" id="3.40.50.1820">
    <property type="entry name" value="alpha/beta hydrolase"/>
    <property type="match status" value="1"/>
</dbReference>